<reference evidence="3" key="2">
    <citation type="journal article" date="2021" name="PeerJ">
        <title>Extensive microbial diversity within the chicken gut microbiome revealed by metagenomics and culture.</title>
        <authorList>
            <person name="Gilroy R."/>
            <person name="Ravi A."/>
            <person name="Getino M."/>
            <person name="Pursley I."/>
            <person name="Horton D.L."/>
            <person name="Alikhan N.F."/>
            <person name="Baker D."/>
            <person name="Gharbi K."/>
            <person name="Hall N."/>
            <person name="Watson M."/>
            <person name="Adriaenssens E.M."/>
            <person name="Foster-Nyarko E."/>
            <person name="Jarju S."/>
            <person name="Secka A."/>
            <person name="Antonio M."/>
            <person name="Oren A."/>
            <person name="Chaudhuri R.R."/>
            <person name="La Ragione R."/>
            <person name="Hildebrand F."/>
            <person name="Pallen M.J."/>
        </authorList>
    </citation>
    <scope>NUCLEOTIDE SEQUENCE</scope>
    <source>
        <strain evidence="3">CHK157-1446</strain>
    </source>
</reference>
<comment type="caution">
    <text evidence="3">The sequence shown here is derived from an EMBL/GenBank/DDBJ whole genome shotgun (WGS) entry which is preliminary data.</text>
</comment>
<dbReference type="PANTHER" id="PTHR43567">
    <property type="entry name" value="FLAVOREDOXIN-RELATED-RELATED"/>
    <property type="match status" value="1"/>
</dbReference>
<dbReference type="InterPro" id="IPR012349">
    <property type="entry name" value="Split_barrel_FMN-bd"/>
</dbReference>
<protein>
    <submittedName>
        <fullName evidence="3">Flavin reductase</fullName>
    </submittedName>
</protein>
<sequence length="167" mass="19041">MLKEINPSELCLNPFERIGKDWCLITAGNKDSFNTMTASWGGVGVLWNKNAATCYIRPQRYTKEFVDKNEYFTITFFPDGYRDALTLCGRVSGRDHDKPKEAGITPEFIDSTVTFKEANLVLVCRKLFAQKMTEDSFIDKDVLKVNYPNMDLHTIYVGEIVKAYAAE</sequence>
<comment type="similarity">
    <text evidence="1">Belongs to the flavoredoxin family.</text>
</comment>
<dbReference type="InterPro" id="IPR002563">
    <property type="entry name" value="Flavin_Rdtase-like_dom"/>
</dbReference>
<organism evidence="3 4">
    <name type="scientific">Candidatus Faeciplasma gallinarum</name>
    <dbReference type="NCBI Taxonomy" id="2840799"/>
    <lineage>
        <taxon>Bacteria</taxon>
        <taxon>Bacillati</taxon>
        <taxon>Bacillota</taxon>
        <taxon>Clostridia</taxon>
        <taxon>Eubacteriales</taxon>
        <taxon>Oscillospiraceae</taxon>
        <taxon>Oscillospiraceae incertae sedis</taxon>
        <taxon>Candidatus Faeciplasma</taxon>
    </lineage>
</organism>
<dbReference type="Proteomes" id="UP000823982">
    <property type="component" value="Unassembled WGS sequence"/>
</dbReference>
<proteinExistence type="inferred from homology"/>
<dbReference type="EMBL" id="DVIR01000071">
    <property type="protein sequence ID" value="HIS25267.1"/>
    <property type="molecule type" value="Genomic_DNA"/>
</dbReference>
<dbReference type="GO" id="GO:0016646">
    <property type="term" value="F:oxidoreductase activity, acting on the CH-NH group of donors, NAD or NADP as acceptor"/>
    <property type="evidence" value="ECO:0007669"/>
    <property type="project" value="UniProtKB-ARBA"/>
</dbReference>
<accession>A0A9D1EQK4</accession>
<dbReference type="AlphaFoldDB" id="A0A9D1EQK4"/>
<evidence type="ECO:0000259" key="2">
    <source>
        <dbReference type="Pfam" id="PF01613"/>
    </source>
</evidence>
<dbReference type="PANTHER" id="PTHR43567:SF5">
    <property type="entry name" value="HYPOTHETICAL CYTOSOLIC PROTEIN"/>
    <property type="match status" value="1"/>
</dbReference>
<name>A0A9D1EQK4_9FIRM</name>
<evidence type="ECO:0000313" key="3">
    <source>
        <dbReference type="EMBL" id="HIS25267.1"/>
    </source>
</evidence>
<dbReference type="GO" id="GO:0010181">
    <property type="term" value="F:FMN binding"/>
    <property type="evidence" value="ECO:0007669"/>
    <property type="project" value="InterPro"/>
</dbReference>
<dbReference type="Pfam" id="PF01613">
    <property type="entry name" value="Flavin_Reduct"/>
    <property type="match status" value="1"/>
</dbReference>
<reference evidence="3" key="1">
    <citation type="submission" date="2020-10" db="EMBL/GenBank/DDBJ databases">
        <authorList>
            <person name="Gilroy R."/>
        </authorList>
    </citation>
    <scope>NUCLEOTIDE SEQUENCE</scope>
    <source>
        <strain evidence="3">CHK157-1446</strain>
    </source>
</reference>
<evidence type="ECO:0000313" key="4">
    <source>
        <dbReference type="Proteomes" id="UP000823982"/>
    </source>
</evidence>
<dbReference type="InterPro" id="IPR052174">
    <property type="entry name" value="Flavoredoxin"/>
</dbReference>
<dbReference type="Gene3D" id="2.30.110.10">
    <property type="entry name" value="Electron Transport, Fmn-binding Protein, Chain A"/>
    <property type="match status" value="1"/>
</dbReference>
<dbReference type="SUPFAM" id="SSF50475">
    <property type="entry name" value="FMN-binding split barrel"/>
    <property type="match status" value="1"/>
</dbReference>
<evidence type="ECO:0000256" key="1">
    <source>
        <dbReference type="ARBA" id="ARBA00038054"/>
    </source>
</evidence>
<gene>
    <name evidence="3" type="ORF">IAD01_07715</name>
</gene>
<feature type="domain" description="Flavin reductase like" evidence="2">
    <location>
        <begin position="19"/>
        <end position="165"/>
    </location>
</feature>